<dbReference type="InterPro" id="IPR036942">
    <property type="entry name" value="Beta-barrel_TonB_sf"/>
</dbReference>
<dbReference type="InterPro" id="IPR039426">
    <property type="entry name" value="TonB-dep_rcpt-like"/>
</dbReference>
<evidence type="ECO:0000256" key="8">
    <source>
        <dbReference type="ARBA" id="ARBA00023170"/>
    </source>
</evidence>
<evidence type="ECO:0000259" key="13">
    <source>
        <dbReference type="Pfam" id="PF07715"/>
    </source>
</evidence>
<keyword evidence="7 10" id="KW-0472">Membrane</keyword>
<keyword evidence="3 10" id="KW-0813">Transport</keyword>
<dbReference type="PROSITE" id="PS52016">
    <property type="entry name" value="TONB_DEPENDENT_REC_3"/>
    <property type="match status" value="1"/>
</dbReference>
<keyword evidence="8" id="KW-0675">Receptor</keyword>
<keyword evidence="5 10" id="KW-0812">Transmembrane</keyword>
<evidence type="ECO:0008006" key="16">
    <source>
        <dbReference type="Google" id="ProtNLM"/>
    </source>
</evidence>
<evidence type="ECO:0000256" key="10">
    <source>
        <dbReference type="PROSITE-ProRule" id="PRU01360"/>
    </source>
</evidence>
<dbReference type="Gene3D" id="2.170.130.10">
    <property type="entry name" value="TonB-dependent receptor, plug domain"/>
    <property type="match status" value="1"/>
</dbReference>
<feature type="domain" description="TonB-dependent receptor plug" evidence="13">
    <location>
        <begin position="68"/>
        <end position="186"/>
    </location>
</feature>
<keyword evidence="9 10" id="KW-0998">Cell outer membrane</keyword>
<comment type="similarity">
    <text evidence="2 10 11">Belongs to the TonB-dependent receptor family.</text>
</comment>
<accession>A0A7G3GBW4</accession>
<evidence type="ECO:0000313" key="14">
    <source>
        <dbReference type="EMBL" id="QBC44937.1"/>
    </source>
</evidence>
<evidence type="ECO:0000256" key="11">
    <source>
        <dbReference type="RuleBase" id="RU003357"/>
    </source>
</evidence>
<dbReference type="PANTHER" id="PTHR47234">
    <property type="match status" value="1"/>
</dbReference>
<keyword evidence="4 10" id="KW-1134">Transmembrane beta strand</keyword>
<dbReference type="EMBL" id="CP025781">
    <property type="protein sequence ID" value="QBC44937.1"/>
    <property type="molecule type" value="Genomic_DNA"/>
</dbReference>
<evidence type="ECO:0000256" key="2">
    <source>
        <dbReference type="ARBA" id="ARBA00009810"/>
    </source>
</evidence>
<dbReference type="PANTHER" id="PTHR47234:SF2">
    <property type="entry name" value="TONB-DEPENDENT RECEPTOR"/>
    <property type="match status" value="1"/>
</dbReference>
<evidence type="ECO:0000256" key="9">
    <source>
        <dbReference type="ARBA" id="ARBA00023237"/>
    </source>
</evidence>
<feature type="domain" description="TonB-dependent receptor-like beta-barrel" evidence="12">
    <location>
        <begin position="328"/>
        <end position="814"/>
    </location>
</feature>
<evidence type="ECO:0000256" key="1">
    <source>
        <dbReference type="ARBA" id="ARBA00004571"/>
    </source>
</evidence>
<evidence type="ECO:0000259" key="12">
    <source>
        <dbReference type="Pfam" id="PF00593"/>
    </source>
</evidence>
<reference evidence="14 15" key="1">
    <citation type="submission" date="2018-01" db="EMBL/GenBank/DDBJ databases">
        <title>Genome sequence of Iodobacter sp. strain PCH194 isolated from Indian Trans-Himalaya.</title>
        <authorList>
            <person name="Kumar V."/>
            <person name="Thakur V."/>
            <person name="Kumar S."/>
            <person name="Singh D."/>
        </authorList>
    </citation>
    <scope>NUCLEOTIDE SEQUENCE [LARGE SCALE GENOMIC DNA]</scope>
    <source>
        <strain evidence="14 15">PCH194</strain>
    </source>
</reference>
<dbReference type="Gene3D" id="2.40.170.20">
    <property type="entry name" value="TonB-dependent receptor, beta-barrel domain"/>
    <property type="match status" value="1"/>
</dbReference>
<comment type="subcellular location">
    <subcellularLocation>
        <location evidence="1 10">Cell outer membrane</location>
        <topology evidence="1 10">Multi-pass membrane protein</topology>
    </subcellularLocation>
</comment>
<dbReference type="InterPro" id="IPR000531">
    <property type="entry name" value="Beta-barrel_TonB"/>
</dbReference>
<dbReference type="Pfam" id="PF07715">
    <property type="entry name" value="Plug"/>
    <property type="match status" value="1"/>
</dbReference>
<dbReference type="CDD" id="cd01347">
    <property type="entry name" value="ligand_gated_channel"/>
    <property type="match status" value="1"/>
</dbReference>
<gene>
    <name evidence="14" type="ORF">C1H71_16270</name>
</gene>
<keyword evidence="6 11" id="KW-0798">TonB box</keyword>
<dbReference type="SUPFAM" id="SSF56935">
    <property type="entry name" value="Porins"/>
    <property type="match status" value="1"/>
</dbReference>
<dbReference type="GO" id="GO:0009279">
    <property type="term" value="C:cell outer membrane"/>
    <property type="evidence" value="ECO:0007669"/>
    <property type="project" value="UniProtKB-SubCell"/>
</dbReference>
<dbReference type="InterPro" id="IPR037066">
    <property type="entry name" value="Plug_dom_sf"/>
</dbReference>
<dbReference type="KEGG" id="ifl:C1H71_16270"/>
<dbReference type="InterPro" id="IPR012910">
    <property type="entry name" value="Plug_dom"/>
</dbReference>
<evidence type="ECO:0000313" key="15">
    <source>
        <dbReference type="Proteomes" id="UP000515917"/>
    </source>
</evidence>
<dbReference type="Proteomes" id="UP000515917">
    <property type="component" value="Chromosome"/>
</dbReference>
<proteinExistence type="inferred from homology"/>
<protein>
    <recommendedName>
        <fullName evidence="16">TonB-dependent receptor</fullName>
    </recommendedName>
</protein>
<dbReference type="AlphaFoldDB" id="A0A7G3GBW4"/>
<evidence type="ECO:0000256" key="7">
    <source>
        <dbReference type="ARBA" id="ARBA00023136"/>
    </source>
</evidence>
<name>A0A7G3GBW4_9NEIS</name>
<organism evidence="14 15">
    <name type="scientific">Iodobacter fluviatilis</name>
    <dbReference type="NCBI Taxonomy" id="537"/>
    <lineage>
        <taxon>Bacteria</taxon>
        <taxon>Pseudomonadati</taxon>
        <taxon>Pseudomonadota</taxon>
        <taxon>Betaproteobacteria</taxon>
        <taxon>Neisseriales</taxon>
        <taxon>Chitinibacteraceae</taxon>
        <taxon>Iodobacter</taxon>
    </lineage>
</organism>
<evidence type="ECO:0000256" key="5">
    <source>
        <dbReference type="ARBA" id="ARBA00022692"/>
    </source>
</evidence>
<evidence type="ECO:0000256" key="4">
    <source>
        <dbReference type="ARBA" id="ARBA00022452"/>
    </source>
</evidence>
<evidence type="ECO:0000256" key="3">
    <source>
        <dbReference type="ARBA" id="ARBA00022448"/>
    </source>
</evidence>
<evidence type="ECO:0000256" key="6">
    <source>
        <dbReference type="ARBA" id="ARBA00023077"/>
    </source>
</evidence>
<dbReference type="Pfam" id="PF00593">
    <property type="entry name" value="TonB_dep_Rec_b-barrel"/>
    <property type="match status" value="1"/>
</dbReference>
<sequence>MQGERVHFISELCIVSLKYQGAFMKAKQLAVAIALIGAGAALNVHAEEKINKVERVEVTGSSIKRIKKEGATPVETISRKAIEKTGAASVNELLKNISSMDIMDQGELTSNAPSASGSTNIKMRGLGTGDILVLLNGRRLPVSAIGDTASPSGVDVNMIPISAIERVEILKDGGSAVYGADAVGGVVNFITKKNYQGGEIRGNVGQSSRGDGTEKNFGMSGGYGDLDEQGFNVFGSFDIFKRDAILRKDRDLTKSVDFRSYGGKDGRSNFSPYGNINKGGTGQVKPCPTELLGADGKCKFDFNNSILTAYNGADRQTGMLLGTVKINDDIRAFLQGFYSKTQDHFEAQPAPDTMYTAGKVQQYQGRFMQAGPRITDRDSSMYQFVAGIEGSTNGFDWNIAAGHGVSTQTNQDSNYLDRDKFFAALESGAIDGTSTNNNQAIVDALKVTPRREGESSLSFFDAKVSGETGISLPGGALAYAVGVSATRESVKDTPDQLSQDGGVFGSIQQGAVDASRNAKAVYAELSIPVLKSLELQAAVRYDSYDSDSKASPRLAARFQPIPEVLFRASYTESFRMPTLKQLSGGAGEGAYTVETPEECAALGQPKNCKVDGYLTTGSNTALKPETGKSFNFGVVAEYGPFSGSIDWWKTEKSDVIDTPTELQAIQHGAYKYDARGILINTALQNLTSLTVEGIDTDIKFRLPTEFGIFTFSNTNSYYLTNEKVNIDNELENWNGVYNNPQWRNTFRVEADNGSWGSAIAVKTTAGFYDRKLPNSASAPIGPDVREVPSYTETDLTLSYSGFKNLKIDAAVKNLFDNMPPFSNANVNGNNSQMGFAELYSVRGRFFSLGAKYSF</sequence>
<keyword evidence="15" id="KW-1185">Reference proteome</keyword>